<protein>
    <submittedName>
        <fullName evidence="1">Uncharacterized protein</fullName>
    </submittedName>
</protein>
<evidence type="ECO:0000313" key="1">
    <source>
        <dbReference type="EMBL" id="OLO76931.1"/>
    </source>
</evidence>
<dbReference type="AlphaFoldDB" id="A0A1Q8X9D3"/>
<gene>
    <name evidence="1" type="ORF">BKH15_06925</name>
</gene>
<evidence type="ECO:0000313" key="2">
    <source>
        <dbReference type="Proteomes" id="UP000186769"/>
    </source>
</evidence>
<organism evidence="1 2">
    <name type="scientific">Actinomyces oris</name>
    <dbReference type="NCBI Taxonomy" id="544580"/>
    <lineage>
        <taxon>Bacteria</taxon>
        <taxon>Bacillati</taxon>
        <taxon>Actinomycetota</taxon>
        <taxon>Actinomycetes</taxon>
        <taxon>Actinomycetales</taxon>
        <taxon>Actinomycetaceae</taxon>
        <taxon>Actinomyces</taxon>
    </lineage>
</organism>
<comment type="caution">
    <text evidence="1">The sequence shown here is derived from an EMBL/GenBank/DDBJ whole genome shotgun (WGS) entry which is preliminary data.</text>
</comment>
<reference evidence="1 2" key="1">
    <citation type="submission" date="2016-12" db="EMBL/GenBank/DDBJ databases">
        <title>Genomic comparison of strains in the 'Actinomyces naeslundii' group.</title>
        <authorList>
            <person name="Mughal S.R."/>
            <person name="Do T."/>
            <person name="Gilbert S.C."/>
            <person name="Witherden E.A."/>
            <person name="Didelot X."/>
            <person name="Beighton D."/>
        </authorList>
    </citation>
    <scope>NUCLEOTIDE SEQUENCE [LARGE SCALE GENOMIC DNA]</scope>
    <source>
        <strain evidence="1 2">G53E</strain>
    </source>
</reference>
<sequence>MSRAVGQVGPVSSRWAGRPRSARFLTGIFDAVWDTSPWLGALRSRQGLFVRRGTEILSPSAQGVPVDDEPLTSAIILDGLTGKPAQQAWFLLLGTVGITYPCQN</sequence>
<dbReference type="Proteomes" id="UP000186769">
    <property type="component" value="Unassembled WGS sequence"/>
</dbReference>
<proteinExistence type="predicted"/>
<dbReference type="EMBL" id="MSKW01000013">
    <property type="protein sequence ID" value="OLO76931.1"/>
    <property type="molecule type" value="Genomic_DNA"/>
</dbReference>
<name>A0A1Q8X9D3_9ACTO</name>
<accession>A0A1Q8X9D3</accession>